<feature type="transmembrane region" description="Helical" evidence="1">
    <location>
        <begin position="53"/>
        <end position="72"/>
    </location>
</feature>
<proteinExistence type="predicted"/>
<protein>
    <submittedName>
        <fullName evidence="3">Uncharacterized protein</fullName>
    </submittedName>
</protein>
<reference evidence="2" key="1">
    <citation type="submission" date="2022-06" db="EMBL/GenBank/DDBJ databases">
        <authorList>
            <person name="Berger JAMES D."/>
            <person name="Berger JAMES D."/>
        </authorList>
    </citation>
    <scope>NUCLEOTIDE SEQUENCE [LARGE SCALE GENOMIC DNA]</scope>
</reference>
<keyword evidence="1" id="KW-0812">Transmembrane</keyword>
<evidence type="ECO:0000256" key="1">
    <source>
        <dbReference type="SAM" id="Phobius"/>
    </source>
</evidence>
<dbReference type="AlphaFoldDB" id="A0AA85JTV4"/>
<evidence type="ECO:0000313" key="3">
    <source>
        <dbReference type="WBParaSite" id="TREG1_4510.2"/>
    </source>
</evidence>
<organism evidence="2 3">
    <name type="scientific">Trichobilharzia regenti</name>
    <name type="common">Nasal bird schistosome</name>
    <dbReference type="NCBI Taxonomy" id="157069"/>
    <lineage>
        <taxon>Eukaryota</taxon>
        <taxon>Metazoa</taxon>
        <taxon>Spiralia</taxon>
        <taxon>Lophotrochozoa</taxon>
        <taxon>Platyhelminthes</taxon>
        <taxon>Trematoda</taxon>
        <taxon>Digenea</taxon>
        <taxon>Strigeidida</taxon>
        <taxon>Schistosomatoidea</taxon>
        <taxon>Schistosomatidae</taxon>
        <taxon>Trichobilharzia</taxon>
    </lineage>
</organism>
<keyword evidence="1" id="KW-1133">Transmembrane helix</keyword>
<dbReference type="WBParaSite" id="TREG1_4510.2">
    <property type="protein sequence ID" value="TREG1_4510.2"/>
    <property type="gene ID" value="TREG1_4510"/>
</dbReference>
<sequence length="178" mass="20668">MSTSNRQIFYVELVIIFLTGIGGTLALISVCLRSSWISVKLFKKLHRYSHFDNLIISLLSSVAVWADFLRHLPNESVYPLKRKFTKYLSDKQRQQLKDDKPVVVTDSSDVNIKQFHSPVKWIKFVETIHRDSHSHQSASDLFGWAYWICVVSAVFLFLANLIYLMRKDCERQQATEAV</sequence>
<feature type="transmembrane region" description="Helical" evidence="1">
    <location>
        <begin position="13"/>
        <end position="32"/>
    </location>
</feature>
<accession>A0AA85JTV4</accession>
<feature type="transmembrane region" description="Helical" evidence="1">
    <location>
        <begin position="144"/>
        <end position="164"/>
    </location>
</feature>
<name>A0AA85JTV4_TRIRE</name>
<reference evidence="3" key="2">
    <citation type="submission" date="2023-11" db="UniProtKB">
        <authorList>
            <consortium name="WormBaseParasite"/>
        </authorList>
    </citation>
    <scope>IDENTIFICATION</scope>
</reference>
<evidence type="ECO:0000313" key="2">
    <source>
        <dbReference type="Proteomes" id="UP000050795"/>
    </source>
</evidence>
<keyword evidence="1" id="KW-0472">Membrane</keyword>
<keyword evidence="2" id="KW-1185">Reference proteome</keyword>
<dbReference type="Proteomes" id="UP000050795">
    <property type="component" value="Unassembled WGS sequence"/>
</dbReference>